<name>A0A5S3QK54_9BACI</name>
<reference evidence="1 2" key="1">
    <citation type="submission" date="2019-05" db="EMBL/GenBank/DDBJ databases">
        <title>Genomic analysis of Lentibacillus sp. NKC220-2.</title>
        <authorList>
            <person name="Oh Y.J."/>
        </authorList>
    </citation>
    <scope>NUCLEOTIDE SEQUENCE [LARGE SCALE GENOMIC DNA]</scope>
    <source>
        <strain evidence="1 2">NKC220-2</strain>
    </source>
</reference>
<protein>
    <submittedName>
        <fullName evidence="1">Uncharacterized protein</fullName>
    </submittedName>
</protein>
<sequence length="115" mass="13856">MEKYIALPIALKVFRHDYKEFAKFKTANVYLNKIDAVIEHMRNDYFGIKKQLITIYHTEIRYIGKTSDVVKYRWRKGNECGVTEYTSEQLKDMTSEVMQNYLINTQSDIKERPWY</sequence>
<dbReference type="Pfam" id="PF26325">
    <property type="entry name" value="YhjD"/>
    <property type="match status" value="1"/>
</dbReference>
<dbReference type="AlphaFoldDB" id="A0A5S3QK54"/>
<accession>A0A5S3QK54</accession>
<dbReference type="EMBL" id="VCIA01000001">
    <property type="protein sequence ID" value="TMN20806.1"/>
    <property type="molecule type" value="Genomic_DNA"/>
</dbReference>
<dbReference type="Proteomes" id="UP000306980">
    <property type="component" value="Unassembled WGS sequence"/>
</dbReference>
<dbReference type="OrthoDB" id="2968206at2"/>
<dbReference type="InterPro" id="IPR058600">
    <property type="entry name" value="YhjD-like"/>
</dbReference>
<evidence type="ECO:0000313" key="2">
    <source>
        <dbReference type="Proteomes" id="UP000306980"/>
    </source>
</evidence>
<evidence type="ECO:0000313" key="1">
    <source>
        <dbReference type="EMBL" id="TMN20806.1"/>
    </source>
</evidence>
<gene>
    <name evidence="1" type="ORF">FFL34_00780</name>
</gene>
<proteinExistence type="predicted"/>
<comment type="caution">
    <text evidence="1">The sequence shown here is derived from an EMBL/GenBank/DDBJ whole genome shotgun (WGS) entry which is preliminary data.</text>
</comment>
<organism evidence="1 2">
    <name type="scientific">Lentibacillus cibarius</name>
    <dbReference type="NCBI Taxonomy" id="2583219"/>
    <lineage>
        <taxon>Bacteria</taxon>
        <taxon>Bacillati</taxon>
        <taxon>Bacillota</taxon>
        <taxon>Bacilli</taxon>
        <taxon>Bacillales</taxon>
        <taxon>Bacillaceae</taxon>
        <taxon>Lentibacillus</taxon>
    </lineage>
</organism>